<sequence>PDYRFSMDQVIPGLWLGGRNAAKNAQVLRSRRVSRVLTVDDLNLPDRLLEQFDDGAHRFVRLEDHAREDLLNRLQECLQFIGEALEGGHNVLVHCRVGVSRSASVVIAYLMQSQQLAFQSAYDLVKAGRPVIGPNDGFVEQLRLFEQMGCQVDKDHAGYKELVERLKEETAILENSKLPAPSPRQGDLS</sequence>
<dbReference type="AlphaFoldDB" id="A0A1I8HH55"/>
<evidence type="ECO:0000256" key="10">
    <source>
        <dbReference type="ARBA" id="ARBA00051722"/>
    </source>
</evidence>
<dbReference type="InterPro" id="IPR000340">
    <property type="entry name" value="Dual-sp_phosphatase_cat-dom"/>
</dbReference>
<evidence type="ECO:0000256" key="9">
    <source>
        <dbReference type="ARBA" id="ARBA00048336"/>
    </source>
</evidence>
<keyword evidence="5" id="KW-0378">Hydrolase</keyword>
<dbReference type="GO" id="GO:0008138">
    <property type="term" value="F:protein tyrosine/serine/threonine phosphatase activity"/>
    <property type="evidence" value="ECO:0007669"/>
    <property type="project" value="TreeGrafter"/>
</dbReference>
<dbReference type="PROSITE" id="PS50056">
    <property type="entry name" value="TYR_PHOSPHATASE_2"/>
    <property type="match status" value="1"/>
</dbReference>
<dbReference type="Gene3D" id="3.90.190.10">
    <property type="entry name" value="Protein tyrosine phosphatase superfamily"/>
    <property type="match status" value="1"/>
</dbReference>
<comment type="catalytic activity">
    <reaction evidence="8">
        <text>O-phospho-L-seryl-[protein] + H2O = L-seryl-[protein] + phosphate</text>
        <dbReference type="Rhea" id="RHEA:20629"/>
        <dbReference type="Rhea" id="RHEA-COMP:9863"/>
        <dbReference type="Rhea" id="RHEA-COMP:11604"/>
        <dbReference type="ChEBI" id="CHEBI:15377"/>
        <dbReference type="ChEBI" id="CHEBI:29999"/>
        <dbReference type="ChEBI" id="CHEBI:43474"/>
        <dbReference type="ChEBI" id="CHEBI:83421"/>
        <dbReference type="EC" id="3.1.3.16"/>
    </reaction>
</comment>
<proteinExistence type="inferred from homology"/>
<keyword evidence="7" id="KW-0539">Nucleus</keyword>
<evidence type="ECO:0000256" key="5">
    <source>
        <dbReference type="ARBA" id="ARBA00022801"/>
    </source>
</evidence>
<evidence type="ECO:0000256" key="8">
    <source>
        <dbReference type="ARBA" id="ARBA00047761"/>
    </source>
</evidence>
<evidence type="ECO:0000256" key="1">
    <source>
        <dbReference type="ARBA" id="ARBA00004123"/>
    </source>
</evidence>
<dbReference type="InterPro" id="IPR000387">
    <property type="entry name" value="Tyr_Pase_dom"/>
</dbReference>
<dbReference type="PROSITE" id="PS00383">
    <property type="entry name" value="TYR_PHOSPHATASE_1"/>
    <property type="match status" value="1"/>
</dbReference>
<evidence type="ECO:0000256" key="3">
    <source>
        <dbReference type="ARBA" id="ARBA00008601"/>
    </source>
</evidence>
<dbReference type="GO" id="GO:0004725">
    <property type="term" value="F:protein tyrosine phosphatase activity"/>
    <property type="evidence" value="ECO:0007669"/>
    <property type="project" value="UniProtKB-EC"/>
</dbReference>
<evidence type="ECO:0000256" key="6">
    <source>
        <dbReference type="ARBA" id="ARBA00022912"/>
    </source>
</evidence>
<evidence type="ECO:0000313" key="14">
    <source>
        <dbReference type="WBParaSite" id="maker-uti_cns_0006160-snap-gene-0.11-mRNA-1"/>
    </source>
</evidence>
<accession>A0A1I8HH55</accession>
<keyword evidence="4" id="KW-0963">Cytoplasm</keyword>
<dbReference type="InterPro" id="IPR020422">
    <property type="entry name" value="TYR_PHOSPHATASE_DUAL_dom"/>
</dbReference>
<evidence type="ECO:0000256" key="7">
    <source>
        <dbReference type="ARBA" id="ARBA00023242"/>
    </source>
</evidence>
<evidence type="ECO:0000259" key="12">
    <source>
        <dbReference type="PROSITE" id="PS50056"/>
    </source>
</evidence>
<protein>
    <submittedName>
        <fullName evidence="14">Protein-tyrosine-phosphatase</fullName>
    </submittedName>
</protein>
<evidence type="ECO:0000259" key="11">
    <source>
        <dbReference type="PROSITE" id="PS50054"/>
    </source>
</evidence>
<dbReference type="Proteomes" id="UP000095280">
    <property type="component" value="Unplaced"/>
</dbReference>
<comment type="catalytic activity">
    <reaction evidence="10">
        <text>O-phospho-L-tyrosyl-[protein] + H2O = L-tyrosyl-[protein] + phosphate</text>
        <dbReference type="Rhea" id="RHEA:10684"/>
        <dbReference type="Rhea" id="RHEA-COMP:10136"/>
        <dbReference type="Rhea" id="RHEA-COMP:20101"/>
        <dbReference type="ChEBI" id="CHEBI:15377"/>
        <dbReference type="ChEBI" id="CHEBI:43474"/>
        <dbReference type="ChEBI" id="CHEBI:46858"/>
        <dbReference type="ChEBI" id="CHEBI:61978"/>
        <dbReference type="EC" id="3.1.3.48"/>
    </reaction>
</comment>
<dbReference type="WBParaSite" id="maker-uti_cns_0006160-snap-gene-0.11-mRNA-1">
    <property type="protein sequence ID" value="maker-uti_cns_0006160-snap-gene-0.11-mRNA-1"/>
    <property type="gene ID" value="maker-uti_cns_0006160-snap-gene-0.11"/>
</dbReference>
<evidence type="ECO:0000256" key="2">
    <source>
        <dbReference type="ARBA" id="ARBA00004496"/>
    </source>
</evidence>
<feature type="domain" description="Tyrosine specific protein phosphatases" evidence="12">
    <location>
        <begin position="68"/>
        <end position="130"/>
    </location>
</feature>
<dbReference type="FunFam" id="3.90.190.10:FF:000056">
    <property type="entry name" value="Dual specificity phosphatase 12"/>
    <property type="match status" value="1"/>
</dbReference>
<dbReference type="GO" id="GO:0005737">
    <property type="term" value="C:cytoplasm"/>
    <property type="evidence" value="ECO:0007669"/>
    <property type="project" value="UniProtKB-SubCell"/>
</dbReference>
<comment type="subcellular location">
    <subcellularLocation>
        <location evidence="2">Cytoplasm</location>
    </subcellularLocation>
    <subcellularLocation>
        <location evidence="1">Nucleus</location>
    </subcellularLocation>
</comment>
<dbReference type="SMART" id="SM00195">
    <property type="entry name" value="DSPc"/>
    <property type="match status" value="1"/>
</dbReference>
<dbReference type="GO" id="GO:0004722">
    <property type="term" value="F:protein serine/threonine phosphatase activity"/>
    <property type="evidence" value="ECO:0007669"/>
    <property type="project" value="UniProtKB-EC"/>
</dbReference>
<keyword evidence="13" id="KW-1185">Reference proteome</keyword>
<dbReference type="PANTHER" id="PTHR45848">
    <property type="entry name" value="DUAL SPECIFICITY PROTEIN PHOSPHATASE 12 FAMILY MEMBER"/>
    <property type="match status" value="1"/>
</dbReference>
<dbReference type="PROSITE" id="PS50054">
    <property type="entry name" value="TYR_PHOSPHATASE_DUAL"/>
    <property type="match status" value="1"/>
</dbReference>
<organism evidence="13 14">
    <name type="scientific">Macrostomum lignano</name>
    <dbReference type="NCBI Taxonomy" id="282301"/>
    <lineage>
        <taxon>Eukaryota</taxon>
        <taxon>Metazoa</taxon>
        <taxon>Spiralia</taxon>
        <taxon>Lophotrochozoa</taxon>
        <taxon>Platyhelminthes</taxon>
        <taxon>Rhabditophora</taxon>
        <taxon>Macrostomorpha</taxon>
        <taxon>Macrostomida</taxon>
        <taxon>Macrostomidae</taxon>
        <taxon>Macrostomum</taxon>
    </lineage>
</organism>
<name>A0A1I8HH55_9PLAT</name>
<evidence type="ECO:0000313" key="13">
    <source>
        <dbReference type="Proteomes" id="UP000095280"/>
    </source>
</evidence>
<dbReference type="InterPro" id="IPR016130">
    <property type="entry name" value="Tyr_Pase_AS"/>
</dbReference>
<comment type="catalytic activity">
    <reaction evidence="9">
        <text>O-phospho-L-threonyl-[protein] + H2O = L-threonyl-[protein] + phosphate</text>
        <dbReference type="Rhea" id="RHEA:47004"/>
        <dbReference type="Rhea" id="RHEA-COMP:11060"/>
        <dbReference type="Rhea" id="RHEA-COMP:11605"/>
        <dbReference type="ChEBI" id="CHEBI:15377"/>
        <dbReference type="ChEBI" id="CHEBI:30013"/>
        <dbReference type="ChEBI" id="CHEBI:43474"/>
        <dbReference type="ChEBI" id="CHEBI:61977"/>
        <dbReference type="EC" id="3.1.3.16"/>
    </reaction>
</comment>
<dbReference type="InterPro" id="IPR029021">
    <property type="entry name" value="Prot-tyrosine_phosphatase-like"/>
</dbReference>
<reference evidence="14" key="1">
    <citation type="submission" date="2016-11" db="UniProtKB">
        <authorList>
            <consortium name="WormBaseParasite"/>
        </authorList>
    </citation>
    <scope>IDENTIFICATION</scope>
</reference>
<evidence type="ECO:0000256" key="4">
    <source>
        <dbReference type="ARBA" id="ARBA00022490"/>
    </source>
</evidence>
<comment type="similarity">
    <text evidence="3">Belongs to the protein-tyrosine phosphatase family. Non-receptor class dual specificity subfamily.</text>
</comment>
<feature type="domain" description="Tyrosine-protein phosphatase" evidence="11">
    <location>
        <begin position="4"/>
        <end position="151"/>
    </location>
</feature>
<dbReference type="SUPFAM" id="SSF52799">
    <property type="entry name" value="(Phosphotyrosine protein) phosphatases II"/>
    <property type="match status" value="1"/>
</dbReference>
<dbReference type="GO" id="GO:0005634">
    <property type="term" value="C:nucleus"/>
    <property type="evidence" value="ECO:0007669"/>
    <property type="project" value="UniProtKB-SubCell"/>
</dbReference>
<keyword evidence="6" id="KW-0904">Protein phosphatase</keyword>
<dbReference type="PANTHER" id="PTHR45848:SF4">
    <property type="entry name" value="DUAL SPECIFICITY PROTEIN PHOSPHATASE 12"/>
    <property type="match status" value="1"/>
</dbReference>
<dbReference type="Pfam" id="PF00782">
    <property type="entry name" value="DSPc"/>
    <property type="match status" value="1"/>
</dbReference>